<evidence type="ECO:0000256" key="3">
    <source>
        <dbReference type="SAM" id="MobiDB-lite"/>
    </source>
</evidence>
<dbReference type="Pfam" id="PF03446">
    <property type="entry name" value="NAD_binding_2"/>
    <property type="match status" value="1"/>
</dbReference>
<evidence type="ECO:0000256" key="1">
    <source>
        <dbReference type="ARBA" id="ARBA00009080"/>
    </source>
</evidence>
<dbReference type="EMBL" id="WUUL01000006">
    <property type="protein sequence ID" value="MXQ54035.1"/>
    <property type="molecule type" value="Genomic_DNA"/>
</dbReference>
<feature type="compositionally biased region" description="Basic and acidic residues" evidence="3">
    <location>
        <begin position="1"/>
        <end position="17"/>
    </location>
</feature>
<dbReference type="Proteomes" id="UP000430692">
    <property type="component" value="Unassembled WGS sequence"/>
</dbReference>
<protein>
    <submittedName>
        <fullName evidence="6">NAD(P)-binding domain-containing protein</fullName>
    </submittedName>
</protein>
<dbReference type="PANTHER" id="PTHR43580:SF2">
    <property type="entry name" value="CYTOKINE-LIKE NUCLEAR FACTOR N-PAC"/>
    <property type="match status" value="1"/>
</dbReference>
<feature type="domain" description="NADPH-dependent reductive aminase-like C-terminal" evidence="5">
    <location>
        <begin position="178"/>
        <end position="303"/>
    </location>
</feature>
<evidence type="ECO:0000256" key="2">
    <source>
        <dbReference type="ARBA" id="ARBA00023002"/>
    </source>
</evidence>
<dbReference type="InterPro" id="IPR015815">
    <property type="entry name" value="HIBADH-related"/>
</dbReference>
<accession>A0A6I4VV27</accession>
<dbReference type="PANTHER" id="PTHR43580">
    <property type="entry name" value="OXIDOREDUCTASE GLYR1-RELATED"/>
    <property type="match status" value="1"/>
</dbReference>
<evidence type="ECO:0000313" key="7">
    <source>
        <dbReference type="Proteomes" id="UP000430692"/>
    </source>
</evidence>
<feature type="region of interest" description="Disordered" evidence="3">
    <location>
        <begin position="1"/>
        <end position="20"/>
    </location>
</feature>
<comment type="caution">
    <text evidence="6">The sequence shown here is derived from an EMBL/GenBank/DDBJ whole genome shotgun (WGS) entry which is preliminary data.</text>
</comment>
<dbReference type="Gene3D" id="1.10.1040.10">
    <property type="entry name" value="N-(1-d-carboxylethyl)-l-norvaline Dehydrogenase, domain 2"/>
    <property type="match status" value="1"/>
</dbReference>
<dbReference type="SUPFAM" id="SSF51735">
    <property type="entry name" value="NAD(P)-binding Rossmann-fold domains"/>
    <property type="match status" value="1"/>
</dbReference>
<evidence type="ECO:0000313" key="6">
    <source>
        <dbReference type="EMBL" id="MXQ54035.1"/>
    </source>
</evidence>
<dbReference type="PIRSF" id="PIRSF000103">
    <property type="entry name" value="HIBADH"/>
    <property type="match status" value="1"/>
</dbReference>
<evidence type="ECO:0000259" key="5">
    <source>
        <dbReference type="Pfam" id="PF21761"/>
    </source>
</evidence>
<dbReference type="InterPro" id="IPR051265">
    <property type="entry name" value="HIBADH-related_NP60_sf"/>
</dbReference>
<dbReference type="Gene3D" id="3.40.50.720">
    <property type="entry name" value="NAD(P)-binding Rossmann-like Domain"/>
    <property type="match status" value="1"/>
</dbReference>
<dbReference type="InterPro" id="IPR048666">
    <property type="entry name" value="RedAm-like_C"/>
</dbReference>
<keyword evidence="2" id="KW-0560">Oxidoreductase</keyword>
<gene>
    <name evidence="6" type="ORF">GSM42_09960</name>
</gene>
<feature type="domain" description="6-phosphogluconate dehydrogenase NADP-binding" evidence="4">
    <location>
        <begin position="22"/>
        <end position="176"/>
    </location>
</feature>
<dbReference type="GO" id="GO:0016491">
    <property type="term" value="F:oxidoreductase activity"/>
    <property type="evidence" value="ECO:0007669"/>
    <property type="project" value="UniProtKB-KW"/>
</dbReference>
<name>A0A6I4VV27_9BACL</name>
<dbReference type="InterPro" id="IPR006115">
    <property type="entry name" value="6PGDH_NADP-bd"/>
</dbReference>
<keyword evidence="7" id="KW-1185">Reference proteome</keyword>
<dbReference type="Pfam" id="PF21761">
    <property type="entry name" value="RedAm-like_C"/>
    <property type="match status" value="1"/>
</dbReference>
<sequence>MDHTKISQKEKNNENDKGCTPVTVLGLGPMGQSLAEAFLKYGHPTTVWNRTAEKAESLVKQGAVLANTVADAITASSLIVICVLDYDASQAILTQVVNDLKGRTLVNLTTSSPEKARKTAIWASEHGFDYLDGAIQTPPLAIGTSDALILYSGGEYAYNKHQKTLKSLGGTATYLGTDPGRAAAYDISLLDMFWTSISGYVHALAVAKSENIAAKDFAKYAQELIKTFPYIMTHFADDVDTGQYPGGQSNMISAKAGMEHIIHTVQGHGIDASVLSAIKAIAQKAIDEGYGTDGYSRLVEVVNRA</sequence>
<dbReference type="RefSeq" id="WP_160801398.1">
    <property type="nucleotide sequence ID" value="NZ_WUUL01000006.1"/>
</dbReference>
<organism evidence="6 7">
    <name type="scientific">Shimazuella alba</name>
    <dbReference type="NCBI Taxonomy" id="2690964"/>
    <lineage>
        <taxon>Bacteria</taxon>
        <taxon>Bacillati</taxon>
        <taxon>Bacillota</taxon>
        <taxon>Bacilli</taxon>
        <taxon>Bacillales</taxon>
        <taxon>Thermoactinomycetaceae</taxon>
        <taxon>Shimazuella</taxon>
    </lineage>
</organism>
<dbReference type="InterPro" id="IPR013328">
    <property type="entry name" value="6PGD_dom2"/>
</dbReference>
<evidence type="ECO:0000259" key="4">
    <source>
        <dbReference type="Pfam" id="PF03446"/>
    </source>
</evidence>
<comment type="similarity">
    <text evidence="1">Belongs to the HIBADH-related family.</text>
</comment>
<dbReference type="InterPro" id="IPR036291">
    <property type="entry name" value="NAD(P)-bd_dom_sf"/>
</dbReference>
<reference evidence="6 7" key="1">
    <citation type="submission" date="2019-12" db="EMBL/GenBank/DDBJ databases">
        <title>Whole-genome analyses of novel actinobacteria.</title>
        <authorList>
            <person name="Sahin N."/>
            <person name="Saygin H."/>
        </authorList>
    </citation>
    <scope>NUCLEOTIDE SEQUENCE [LARGE SCALE GENOMIC DNA]</scope>
    <source>
        <strain evidence="6 7">KC615</strain>
    </source>
</reference>
<proteinExistence type="inferred from homology"/>
<dbReference type="AlphaFoldDB" id="A0A6I4VV27"/>
<dbReference type="GO" id="GO:0050661">
    <property type="term" value="F:NADP binding"/>
    <property type="evidence" value="ECO:0007669"/>
    <property type="project" value="InterPro"/>
</dbReference>